<dbReference type="RefSeq" id="WP_045053645.1">
    <property type="nucleotide sequence ID" value="NZ_CAWMDP010000026.1"/>
</dbReference>
<dbReference type="Proteomes" id="UP000032452">
    <property type="component" value="Unassembled WGS sequence"/>
</dbReference>
<dbReference type="EMBL" id="JYON01000004">
    <property type="protein sequence ID" value="KJH72585.1"/>
    <property type="molecule type" value="Genomic_DNA"/>
</dbReference>
<reference evidence="1 2" key="1">
    <citation type="submission" date="2015-02" db="EMBL/GenBank/DDBJ databases">
        <title>Draft genome of a novel marine cyanobacterium (Chroococcales) isolated from South Atlantic Ocean.</title>
        <authorList>
            <person name="Rigonato J."/>
            <person name="Alvarenga D.O."/>
            <person name="Branco L.H."/>
            <person name="Varani A.M."/>
            <person name="Brandini F.P."/>
            <person name="Fiore M.F."/>
        </authorList>
    </citation>
    <scope>NUCLEOTIDE SEQUENCE [LARGE SCALE GENOMIC DNA]</scope>
    <source>
        <strain evidence="1 2">CENA595</strain>
    </source>
</reference>
<name>A0A0D8ZV17_9CYAN</name>
<proteinExistence type="predicted"/>
<organism evidence="1 2">
    <name type="scientific">Aliterella atlantica CENA595</name>
    <dbReference type="NCBI Taxonomy" id="1618023"/>
    <lineage>
        <taxon>Bacteria</taxon>
        <taxon>Bacillati</taxon>
        <taxon>Cyanobacteriota</taxon>
        <taxon>Cyanophyceae</taxon>
        <taxon>Chroococcidiopsidales</taxon>
        <taxon>Aliterellaceae</taxon>
        <taxon>Aliterella</taxon>
    </lineage>
</organism>
<dbReference type="Pfam" id="PF03683">
    <property type="entry name" value="UPF0175"/>
    <property type="match status" value="1"/>
</dbReference>
<dbReference type="AlphaFoldDB" id="A0A0D8ZV17"/>
<sequence>MSVVISDEILQASQLSPSEFRQEIALHLFQTGRLTLRYASQLADLHPNAFRQLLKQRNIPLYCYDVEDFELDLKNLRELGRL</sequence>
<keyword evidence="2" id="KW-1185">Reference proteome</keyword>
<comment type="caution">
    <text evidence="1">The sequence shown here is derived from an EMBL/GenBank/DDBJ whole genome shotgun (WGS) entry which is preliminary data.</text>
</comment>
<dbReference type="STRING" id="1618023.UH38_05525"/>
<dbReference type="PATRIC" id="fig|1618023.3.peg.2251"/>
<evidence type="ECO:0000313" key="2">
    <source>
        <dbReference type="Proteomes" id="UP000032452"/>
    </source>
</evidence>
<protein>
    <submittedName>
        <fullName evidence="1">Uncharacterized protein</fullName>
    </submittedName>
</protein>
<dbReference type="OrthoDB" id="462653at2"/>
<evidence type="ECO:0000313" key="1">
    <source>
        <dbReference type="EMBL" id="KJH72585.1"/>
    </source>
</evidence>
<accession>A0A0D8ZV17</accession>
<dbReference type="InterPro" id="IPR005368">
    <property type="entry name" value="UPF0175"/>
</dbReference>
<gene>
    <name evidence="1" type="ORF">UH38_05525</name>
</gene>